<dbReference type="Proteomes" id="UP001181313">
    <property type="component" value="Unassembled WGS sequence"/>
</dbReference>
<keyword evidence="2" id="KW-1133">Transmembrane helix</keyword>
<organism evidence="5 6">
    <name type="scientific">Streptomyces althioticus subsp. attaecolombicae</name>
    <dbReference type="NCBI Taxonomy" id="3075534"/>
    <lineage>
        <taxon>Bacteria</taxon>
        <taxon>Bacillati</taxon>
        <taxon>Actinomycetota</taxon>
        <taxon>Actinomycetes</taxon>
        <taxon>Kitasatosporales</taxon>
        <taxon>Streptomycetaceae</taxon>
        <taxon>Streptomyces</taxon>
        <taxon>Streptomyces althioticus group</taxon>
    </lineage>
</organism>
<accession>A0ABU3I7F5</accession>
<evidence type="ECO:0000256" key="2">
    <source>
        <dbReference type="SAM" id="Phobius"/>
    </source>
</evidence>
<name>A0ABU3I7F5_9ACTN</name>
<dbReference type="InterPro" id="IPR002559">
    <property type="entry name" value="Transposase_11"/>
</dbReference>
<keyword evidence="2" id="KW-0812">Transmembrane</keyword>
<protein>
    <submittedName>
        <fullName evidence="5">IS4 family transposase</fullName>
    </submittedName>
</protein>
<feature type="domain" description="Transposase IS4-like" evidence="3">
    <location>
        <begin position="137"/>
        <end position="344"/>
    </location>
</feature>
<gene>
    <name evidence="5" type="ORF">ROS62_30250</name>
</gene>
<evidence type="ECO:0000313" key="5">
    <source>
        <dbReference type="EMBL" id="MDT3728914.1"/>
    </source>
</evidence>
<dbReference type="PANTHER" id="PTHR37529:SF1">
    <property type="entry name" value="TRANSPOSASE INSG FOR INSERTION SEQUENCE ELEMENT IS4-RELATED"/>
    <property type="match status" value="1"/>
</dbReference>
<evidence type="ECO:0000259" key="4">
    <source>
        <dbReference type="Pfam" id="PF13006"/>
    </source>
</evidence>
<dbReference type="InterPro" id="IPR012337">
    <property type="entry name" value="RNaseH-like_sf"/>
</dbReference>
<feature type="domain" description="Transposase IS4 N-terminal" evidence="4">
    <location>
        <begin position="16"/>
        <end position="108"/>
    </location>
</feature>
<reference evidence="5" key="1">
    <citation type="submission" date="2024-05" db="EMBL/GenBank/DDBJ databases">
        <title>30 novel species of actinomycetes from the DSMZ collection.</title>
        <authorList>
            <person name="Nouioui I."/>
        </authorList>
    </citation>
    <scope>NUCLEOTIDE SEQUENCE</scope>
    <source>
        <strain evidence="5">DSM 41972</strain>
    </source>
</reference>
<evidence type="ECO:0000259" key="3">
    <source>
        <dbReference type="Pfam" id="PF01609"/>
    </source>
</evidence>
<comment type="caution">
    <text evidence="5">The sequence shown here is derived from an EMBL/GenBank/DDBJ whole genome shotgun (WGS) entry which is preliminary data.</text>
</comment>
<sequence length="621" mass="68033">MSTRSITTAADLYAPGHLGELTQYVPFELVEDILTRSRRLQQRLRLLPSRVGVYFVLALALFPGLGYARVWDKLVAGLPGHLRLLPSARALGELRRRLGPAPFQELFEVLAGPLAPPHTPGVRYRCWRTVAFDGCSSVRVPDQPRLRAWLGKTRNQQGDAGYPSLRLTALCETGTRGLLAADFGPCTVGELASATSLLPALGPQMLLLADRAFDSDAFFGAVADTGAQYLIRLRSTRRPLIEKVLSDGSFLTHLDGRPVRIIDAVITATCTDGKQIGDSYRLATTLLDPVADPAPALVRLYHERWEIESAFYALRHTLQQGLVLRSRDAMGLRQELWAGLCVYQLLRRAMTDAALARPGTDPDRLSFTAALETARNQVGLAFGIDASTPEPTAPGTIGGAVLAAMMPKRRLRVSTRKVKCATSRYAARDGEWSATSKNITRLTIDVYDGHRAFSGGTAPVPPDGGPHPTTRTRRKEQVIQLMQNTPDRSWTAREIAYTLNLPKHTVMAGQLCQWALDGVLKRTSPGAYTLTPAWADPAHPGRAGHTAKERTLALLQTTPGRSWKAREILHALEFPESRHRSLVNELCRWVRQGILDRTGPGNYTLPQPAPTAADLTSTPTP</sequence>
<dbReference type="Pfam" id="PF13006">
    <property type="entry name" value="Nterm_IS4"/>
    <property type="match status" value="1"/>
</dbReference>
<keyword evidence="6" id="KW-1185">Reference proteome</keyword>
<dbReference type="Pfam" id="PF01609">
    <property type="entry name" value="DDE_Tnp_1"/>
    <property type="match status" value="1"/>
</dbReference>
<dbReference type="InterPro" id="IPR024473">
    <property type="entry name" value="Transposases_IS4_N"/>
</dbReference>
<feature type="region of interest" description="Disordered" evidence="1">
    <location>
        <begin position="598"/>
        <end position="621"/>
    </location>
</feature>
<proteinExistence type="predicted"/>
<dbReference type="NCBIfam" id="NF033592">
    <property type="entry name" value="transpos_IS4_1"/>
    <property type="match status" value="1"/>
</dbReference>
<evidence type="ECO:0000256" key="1">
    <source>
        <dbReference type="SAM" id="MobiDB-lite"/>
    </source>
</evidence>
<dbReference type="SUPFAM" id="SSF53098">
    <property type="entry name" value="Ribonuclease H-like"/>
    <property type="match status" value="1"/>
</dbReference>
<dbReference type="InterPro" id="IPR047952">
    <property type="entry name" value="Transpos_IS4"/>
</dbReference>
<keyword evidence="2" id="KW-0472">Membrane</keyword>
<dbReference type="PANTHER" id="PTHR37529">
    <property type="entry name" value="TRANSPOSASE INSG FOR INSERTION SEQUENCE ELEMENT IS4-RELATED"/>
    <property type="match status" value="1"/>
</dbReference>
<evidence type="ECO:0000313" key="6">
    <source>
        <dbReference type="Proteomes" id="UP001181313"/>
    </source>
</evidence>
<feature type="transmembrane region" description="Helical" evidence="2">
    <location>
        <begin position="51"/>
        <end position="71"/>
    </location>
</feature>
<dbReference type="EMBL" id="JAVSGH010000088">
    <property type="protein sequence ID" value="MDT3728914.1"/>
    <property type="molecule type" value="Genomic_DNA"/>
</dbReference>